<sequence length="202" mass="21750">MSLQWEAALTAYRAARTAEMAHDIATGIDAWRATPDAPDYIAPEVWAEADRLQDITADAEEALMAIPSPSAGAFAFKYLIAKGDKRGADCWDAMFEAEAKRFAAVPDWPPSQEFSLAYAEWQRLRALADELVEADPSDGGLGEKAFAAAGDQADRAIAAPVSCIQDLEAKARLIISEYACSTKPDWLIEALAADARRLTGAA</sequence>
<dbReference type="KEGG" id="spph:KFK14_17565"/>
<evidence type="ECO:0000313" key="2">
    <source>
        <dbReference type="Proteomes" id="UP000681425"/>
    </source>
</evidence>
<dbReference type="RefSeq" id="WP_212608565.1">
    <property type="nucleotide sequence ID" value="NZ_CP073910.1"/>
</dbReference>
<dbReference type="AlphaFoldDB" id="A0A975Q0F9"/>
<gene>
    <name evidence="1" type="ORF">KFK14_17565</name>
</gene>
<accession>A0A975Q0F9</accession>
<proteinExistence type="predicted"/>
<reference evidence="1" key="1">
    <citation type="submission" date="2021-04" db="EMBL/GenBank/DDBJ databases">
        <title>Isolation of p-tert-butylphenol degrading bacteria Sphingobium phenoxybenzoativorans Tas13 from active sludge.</title>
        <authorList>
            <person name="Li Y."/>
        </authorList>
    </citation>
    <scope>NUCLEOTIDE SEQUENCE</scope>
    <source>
        <strain evidence="1">Tas13</strain>
    </source>
</reference>
<protein>
    <submittedName>
        <fullName evidence="1">Uncharacterized protein</fullName>
    </submittedName>
</protein>
<name>A0A975Q0F9_9SPHN</name>
<keyword evidence="2" id="KW-1185">Reference proteome</keyword>
<evidence type="ECO:0000313" key="1">
    <source>
        <dbReference type="EMBL" id="QUT04825.1"/>
    </source>
</evidence>
<dbReference type="Proteomes" id="UP000681425">
    <property type="component" value="Chromosome"/>
</dbReference>
<organism evidence="1 2">
    <name type="scientific">Sphingobium phenoxybenzoativorans</name>
    <dbReference type="NCBI Taxonomy" id="1592790"/>
    <lineage>
        <taxon>Bacteria</taxon>
        <taxon>Pseudomonadati</taxon>
        <taxon>Pseudomonadota</taxon>
        <taxon>Alphaproteobacteria</taxon>
        <taxon>Sphingomonadales</taxon>
        <taxon>Sphingomonadaceae</taxon>
        <taxon>Sphingobium</taxon>
    </lineage>
</organism>
<dbReference type="EMBL" id="CP073910">
    <property type="protein sequence ID" value="QUT04825.1"/>
    <property type="molecule type" value="Genomic_DNA"/>
</dbReference>